<evidence type="ECO:0000256" key="1">
    <source>
        <dbReference type="ARBA" id="ARBA00012513"/>
    </source>
</evidence>
<sequence length="692" mass="78570">MIKKDAEEILMDPLAGNIIDAEEIVARSEIRDEQARVLEEEKEDGRKGSRYKRLQTVLGEGTFKKVYKAVDQEEGKEVAWNEIKINEKGQDSKERALFANEIALLKSISHPNILRILDYWFTADSFIFITELMSGGTLREYIAEIGDLNVKLIKKWGRNILEGLVYLHSQDPPIIHRDIKCENIFVNAALGEVKIGDLGVAKERRMKRYTVVGTPQFMAREMFEGEGYGEKIDVYAFGMCLIEMATGAYPYRECTTAAEVYKAIIQGVPPVVLNSIKDVCLRNLIMNCLVSEKDRLRSVDCLKHHFFDSSSTCNGECIPAECMSGVPLTAPANDMEISFLSFKDNVITFQLFFMSMARFIKFDYDLQSDTVEDVANEMLEEEVVSEDQRDTLLGLLSRGIEKAKQRIEEMECKNTEEEMKKLSIDTEKEKSKAEGPKNDFNKITDRNLSIEEVESMLEIDVKFCQDETSRLYTWSRTVRNGDSKVGVEIGSSPDHSPELLPSEGIMEEQKKTGGGKCFDELECPNRKYDEDVSIEEFAADVSVATKRSSETVTNWIKAFKSNDIDSVFELKILVDEDWDKLGLTVFSSRAMKNMLYGVGKIPLKEKQLPTNTSIKDYGGGVEIKEFLHEIGAIVGKDKCVSIWESKLLAQDIRTVEELRSLHQDDWDRLGLSVYSCRVIKNVIYKKGRVVLC</sequence>
<dbReference type="PROSITE" id="PS50011">
    <property type="entry name" value="PROTEIN_KINASE_DOM"/>
    <property type="match status" value="1"/>
</dbReference>
<dbReference type="GO" id="GO:0005524">
    <property type="term" value="F:ATP binding"/>
    <property type="evidence" value="ECO:0007669"/>
    <property type="project" value="UniProtKB-KW"/>
</dbReference>
<gene>
    <name evidence="11" type="ORF">Eint_050650</name>
</gene>
<keyword evidence="12" id="KW-1185">Reference proteome</keyword>
<evidence type="ECO:0000256" key="4">
    <source>
        <dbReference type="ARBA" id="ARBA00022741"/>
    </source>
</evidence>
<dbReference type="EMBL" id="CP001946">
    <property type="protein sequence ID" value="ADM11513.1"/>
    <property type="molecule type" value="Genomic_DNA"/>
</dbReference>
<dbReference type="InterPro" id="IPR011009">
    <property type="entry name" value="Kinase-like_dom_sf"/>
</dbReference>
<dbReference type="InterPro" id="IPR008271">
    <property type="entry name" value="Ser/Thr_kinase_AS"/>
</dbReference>
<comment type="catalytic activity">
    <reaction evidence="7">
        <text>L-threonyl-[protein] + ATP = O-phospho-L-threonyl-[protein] + ADP + H(+)</text>
        <dbReference type="Rhea" id="RHEA:46608"/>
        <dbReference type="Rhea" id="RHEA-COMP:11060"/>
        <dbReference type="Rhea" id="RHEA-COMP:11605"/>
        <dbReference type="ChEBI" id="CHEBI:15378"/>
        <dbReference type="ChEBI" id="CHEBI:30013"/>
        <dbReference type="ChEBI" id="CHEBI:30616"/>
        <dbReference type="ChEBI" id="CHEBI:61977"/>
        <dbReference type="ChEBI" id="CHEBI:456216"/>
        <dbReference type="EC" id="2.7.11.1"/>
    </reaction>
</comment>
<organism evidence="11 12">
    <name type="scientific">Encephalitozoon intestinalis (strain ATCC 50506)</name>
    <name type="common">Microsporidian parasite</name>
    <name type="synonym">Septata intestinalis</name>
    <dbReference type="NCBI Taxonomy" id="876142"/>
    <lineage>
        <taxon>Eukaryota</taxon>
        <taxon>Fungi</taxon>
        <taxon>Fungi incertae sedis</taxon>
        <taxon>Microsporidia</taxon>
        <taxon>Unikaryonidae</taxon>
        <taxon>Encephalitozoon</taxon>
    </lineage>
</organism>
<evidence type="ECO:0000256" key="8">
    <source>
        <dbReference type="ARBA" id="ARBA00048679"/>
    </source>
</evidence>
<evidence type="ECO:0000313" key="12">
    <source>
        <dbReference type="Proteomes" id="UP000002313"/>
    </source>
</evidence>
<accession>E0S785</accession>
<dbReference type="InterPro" id="IPR000719">
    <property type="entry name" value="Prot_kinase_dom"/>
</dbReference>
<dbReference type="CDD" id="cd13983">
    <property type="entry name" value="STKc_WNK"/>
    <property type="match status" value="1"/>
</dbReference>
<dbReference type="InterPro" id="IPR024678">
    <property type="entry name" value="Kinase_OSR1/WNK_CCT"/>
</dbReference>
<keyword evidence="5 11" id="KW-0418">Kinase</keyword>
<evidence type="ECO:0000256" key="5">
    <source>
        <dbReference type="ARBA" id="ARBA00022777"/>
    </source>
</evidence>
<dbReference type="Gene3D" id="1.10.510.10">
    <property type="entry name" value="Transferase(Phosphotransferase) domain 1"/>
    <property type="match status" value="1"/>
</dbReference>
<proteinExistence type="predicted"/>
<evidence type="ECO:0000256" key="2">
    <source>
        <dbReference type="ARBA" id="ARBA00022527"/>
    </source>
</evidence>
<feature type="region of interest" description="Disordered" evidence="9">
    <location>
        <begin position="418"/>
        <end position="438"/>
    </location>
</feature>
<dbReference type="RefSeq" id="XP_003072873.1">
    <property type="nucleotide sequence ID" value="XM_003072827.1"/>
</dbReference>
<dbReference type="OrthoDB" id="4062651at2759"/>
<evidence type="ECO:0000313" key="11">
    <source>
        <dbReference type="EMBL" id="ADM11513.1"/>
    </source>
</evidence>
<evidence type="ECO:0000256" key="9">
    <source>
        <dbReference type="SAM" id="MobiDB-lite"/>
    </source>
</evidence>
<keyword evidence="6" id="KW-0067">ATP-binding</keyword>
<comment type="catalytic activity">
    <reaction evidence="8">
        <text>L-seryl-[protein] + ATP = O-phospho-L-seryl-[protein] + ADP + H(+)</text>
        <dbReference type="Rhea" id="RHEA:17989"/>
        <dbReference type="Rhea" id="RHEA-COMP:9863"/>
        <dbReference type="Rhea" id="RHEA-COMP:11604"/>
        <dbReference type="ChEBI" id="CHEBI:15378"/>
        <dbReference type="ChEBI" id="CHEBI:29999"/>
        <dbReference type="ChEBI" id="CHEBI:30616"/>
        <dbReference type="ChEBI" id="CHEBI:83421"/>
        <dbReference type="ChEBI" id="CHEBI:456216"/>
        <dbReference type="EC" id="2.7.11.1"/>
    </reaction>
</comment>
<dbReference type="SMART" id="SM00220">
    <property type="entry name" value="S_TKc"/>
    <property type="match status" value="1"/>
</dbReference>
<dbReference type="GeneID" id="9699172"/>
<feature type="domain" description="Protein kinase" evidence="10">
    <location>
        <begin position="52"/>
        <end position="307"/>
    </location>
</feature>
<reference evidence="11 12" key="1">
    <citation type="journal article" date="2010" name="Nat. Commun.">
        <title>The complete sequence of the smallest known nuclear genome from the microsporidian Encephalitozoon intestinalis.</title>
        <authorList>
            <person name="Corradi N."/>
            <person name="Pombert J.-F."/>
            <person name="Farinelli L."/>
            <person name="Didier E.S."/>
            <person name="Keeling P.J."/>
        </authorList>
    </citation>
    <scope>NUCLEOTIDE SEQUENCE [LARGE SCALE GENOMIC DNA]</scope>
    <source>
        <strain evidence="11 12">ATCC 50506</strain>
    </source>
</reference>
<keyword evidence="4" id="KW-0547">Nucleotide-binding</keyword>
<name>E0S785_ENCIT</name>
<dbReference type="PANTHER" id="PTHR13902">
    <property type="entry name" value="SERINE/THREONINE-PROTEIN KINASE WNK WITH NO LYSINE -RELATED"/>
    <property type="match status" value="1"/>
</dbReference>
<dbReference type="GO" id="GO:0004674">
    <property type="term" value="F:protein serine/threonine kinase activity"/>
    <property type="evidence" value="ECO:0007669"/>
    <property type="project" value="UniProtKB-KW"/>
</dbReference>
<evidence type="ECO:0000256" key="7">
    <source>
        <dbReference type="ARBA" id="ARBA00047899"/>
    </source>
</evidence>
<dbReference type="KEGG" id="ein:Eint_050650"/>
<dbReference type="Gene3D" id="3.10.20.90">
    <property type="entry name" value="Phosphatidylinositol 3-kinase Catalytic Subunit, Chain A, domain 1"/>
    <property type="match status" value="1"/>
</dbReference>
<reference evidence="11 12" key="2">
    <citation type="journal article" date="2012" name="Proc. Natl. Acad. Sci. U.S.A.">
        <title>Gain and loss of multiple functionally related, horizontally transferred genes in the reduced genomes of two microsporidian parasites.</title>
        <authorList>
            <person name="Pombert J.-F."/>
            <person name="Selman M."/>
            <person name="Burki F."/>
            <person name="Bardell F.T."/>
            <person name="Farinelli L."/>
            <person name="Solter L.F."/>
            <person name="Whitman D.W."/>
            <person name="Weiss L.M."/>
            <person name="Corradi N."/>
            <person name="Keeling P.J."/>
        </authorList>
    </citation>
    <scope>NUCLEOTIDE SEQUENCE [LARGE SCALE GENOMIC DNA]</scope>
    <source>
        <strain evidence="11 12">ATCC 50506</strain>
    </source>
</reference>
<dbReference type="Pfam" id="PF12202">
    <property type="entry name" value="OSR1_C"/>
    <property type="match status" value="1"/>
</dbReference>
<keyword evidence="3" id="KW-0808">Transferase</keyword>
<dbReference type="EC" id="2.7.11.1" evidence="1"/>
<dbReference type="SUPFAM" id="SSF56112">
    <property type="entry name" value="Protein kinase-like (PK-like)"/>
    <property type="match status" value="1"/>
</dbReference>
<evidence type="ECO:0000256" key="6">
    <source>
        <dbReference type="ARBA" id="ARBA00022840"/>
    </source>
</evidence>
<evidence type="ECO:0000256" key="3">
    <source>
        <dbReference type="ARBA" id="ARBA00022679"/>
    </source>
</evidence>
<dbReference type="PROSITE" id="PS00108">
    <property type="entry name" value="PROTEIN_KINASE_ST"/>
    <property type="match status" value="1"/>
</dbReference>
<evidence type="ECO:0000259" key="10">
    <source>
        <dbReference type="PROSITE" id="PS50011"/>
    </source>
</evidence>
<protein>
    <recommendedName>
        <fullName evidence="1">non-specific serine/threonine protein kinase</fullName>
        <ecNumber evidence="1">2.7.11.1</ecNumber>
    </recommendedName>
</protein>
<dbReference type="InterPro" id="IPR050588">
    <property type="entry name" value="WNK_Ser-Thr_kinase"/>
</dbReference>
<dbReference type="HOGENOM" id="CLU_026870_0_0_1"/>
<keyword evidence="2" id="KW-0723">Serine/threonine-protein kinase</keyword>
<dbReference type="Proteomes" id="UP000002313">
    <property type="component" value="Chromosome V"/>
</dbReference>
<dbReference type="VEuPathDB" id="MicrosporidiaDB:Eint_050650"/>
<dbReference type="Gene3D" id="3.30.200.20">
    <property type="entry name" value="Phosphorylase Kinase, domain 1"/>
    <property type="match status" value="1"/>
</dbReference>
<dbReference type="AlphaFoldDB" id="E0S785"/>
<dbReference type="Pfam" id="PF00069">
    <property type="entry name" value="Pkinase"/>
    <property type="match status" value="1"/>
</dbReference>